<dbReference type="CDD" id="cd00090">
    <property type="entry name" value="HTH_ARSR"/>
    <property type="match status" value="1"/>
</dbReference>
<reference evidence="6 7" key="1">
    <citation type="submission" date="2024-08" db="EMBL/GenBank/DDBJ databases">
        <title>Whole-genome sequencing of halo(alkali)philic microorganisms from hypersaline lakes.</title>
        <authorList>
            <person name="Sorokin D.Y."/>
            <person name="Merkel A.Y."/>
            <person name="Messina E."/>
            <person name="Yakimov M."/>
        </authorList>
    </citation>
    <scope>NUCLEOTIDE SEQUENCE [LARGE SCALE GENOMIC DNA]</scope>
    <source>
        <strain evidence="6 7">Cl-TMA</strain>
    </source>
</reference>
<keyword evidence="2" id="KW-0805">Transcription regulation</keyword>
<evidence type="ECO:0000313" key="7">
    <source>
        <dbReference type="Proteomes" id="UP001575181"/>
    </source>
</evidence>
<keyword evidence="1" id="KW-0059">Arsenical resistance</keyword>
<dbReference type="Proteomes" id="UP001575181">
    <property type="component" value="Unassembled WGS sequence"/>
</dbReference>
<comment type="caution">
    <text evidence="6">The sequence shown here is derived from an EMBL/GenBank/DDBJ whole genome shotgun (WGS) entry which is preliminary data.</text>
</comment>
<sequence>MECEAAQFFRALGDETRLRCVALLHAEGELCVCELAYALDLAQPKISRHLSQLRHAGVVESHRRGTWMHYRLHPELPDWARAVLDQWVAGCAGTSPFEDDRRVLHAMPDRPENTCCA</sequence>
<dbReference type="PANTHER" id="PTHR33154:SF18">
    <property type="entry name" value="ARSENICAL RESISTANCE OPERON REPRESSOR"/>
    <property type="match status" value="1"/>
</dbReference>
<evidence type="ECO:0000259" key="5">
    <source>
        <dbReference type="PROSITE" id="PS50987"/>
    </source>
</evidence>
<gene>
    <name evidence="6" type="ORF">ACERLL_05665</name>
</gene>
<evidence type="ECO:0000313" key="6">
    <source>
        <dbReference type="EMBL" id="MFA9460311.1"/>
    </source>
</evidence>
<dbReference type="Pfam" id="PF01022">
    <property type="entry name" value="HTH_5"/>
    <property type="match status" value="1"/>
</dbReference>
<dbReference type="InterPro" id="IPR051081">
    <property type="entry name" value="HTH_MetalResp_TranReg"/>
</dbReference>
<accession>A0ABV4TVX7</accession>
<dbReference type="SMART" id="SM00418">
    <property type="entry name" value="HTH_ARSR"/>
    <property type="match status" value="1"/>
</dbReference>
<keyword evidence="4" id="KW-0804">Transcription</keyword>
<feature type="domain" description="HTH arsR-type" evidence="5">
    <location>
        <begin position="1"/>
        <end position="91"/>
    </location>
</feature>
<dbReference type="EMBL" id="JBGUAW010000003">
    <property type="protein sequence ID" value="MFA9460311.1"/>
    <property type="molecule type" value="Genomic_DNA"/>
</dbReference>
<dbReference type="InterPro" id="IPR036390">
    <property type="entry name" value="WH_DNA-bd_sf"/>
</dbReference>
<dbReference type="InterPro" id="IPR001845">
    <property type="entry name" value="HTH_ArsR_DNA-bd_dom"/>
</dbReference>
<organism evidence="6 7">
    <name type="scientific">Thiohalorhabdus methylotrophus</name>
    <dbReference type="NCBI Taxonomy" id="3242694"/>
    <lineage>
        <taxon>Bacteria</taxon>
        <taxon>Pseudomonadati</taxon>
        <taxon>Pseudomonadota</taxon>
        <taxon>Gammaproteobacteria</taxon>
        <taxon>Thiohalorhabdales</taxon>
        <taxon>Thiohalorhabdaceae</taxon>
        <taxon>Thiohalorhabdus</taxon>
    </lineage>
</organism>
<dbReference type="Gene3D" id="1.10.10.10">
    <property type="entry name" value="Winged helix-like DNA-binding domain superfamily/Winged helix DNA-binding domain"/>
    <property type="match status" value="1"/>
</dbReference>
<dbReference type="NCBIfam" id="NF007528">
    <property type="entry name" value="PRK10141.1"/>
    <property type="match status" value="1"/>
</dbReference>
<dbReference type="SUPFAM" id="SSF46785">
    <property type="entry name" value="Winged helix' DNA-binding domain"/>
    <property type="match status" value="1"/>
</dbReference>
<dbReference type="PANTHER" id="PTHR33154">
    <property type="entry name" value="TRANSCRIPTIONAL REGULATOR, ARSR FAMILY"/>
    <property type="match status" value="1"/>
</dbReference>
<keyword evidence="7" id="KW-1185">Reference proteome</keyword>
<name>A0ABV4TVX7_9GAMM</name>
<evidence type="ECO:0000256" key="3">
    <source>
        <dbReference type="ARBA" id="ARBA00023125"/>
    </source>
</evidence>
<proteinExistence type="predicted"/>
<dbReference type="RefSeq" id="WP_373655094.1">
    <property type="nucleotide sequence ID" value="NZ_JBGUAW010000003.1"/>
</dbReference>
<keyword evidence="3" id="KW-0238">DNA-binding</keyword>
<evidence type="ECO:0000256" key="4">
    <source>
        <dbReference type="ARBA" id="ARBA00023163"/>
    </source>
</evidence>
<dbReference type="InterPro" id="IPR036388">
    <property type="entry name" value="WH-like_DNA-bd_sf"/>
</dbReference>
<evidence type="ECO:0000256" key="2">
    <source>
        <dbReference type="ARBA" id="ARBA00023015"/>
    </source>
</evidence>
<dbReference type="PRINTS" id="PR00778">
    <property type="entry name" value="HTHARSR"/>
</dbReference>
<dbReference type="InterPro" id="IPR011991">
    <property type="entry name" value="ArsR-like_HTH"/>
</dbReference>
<dbReference type="PROSITE" id="PS50987">
    <property type="entry name" value="HTH_ARSR_2"/>
    <property type="match status" value="1"/>
</dbReference>
<evidence type="ECO:0000256" key="1">
    <source>
        <dbReference type="ARBA" id="ARBA00022849"/>
    </source>
</evidence>
<protein>
    <submittedName>
        <fullName evidence="6">ArsR/SmtB family transcription factor</fullName>
    </submittedName>
</protein>
<dbReference type="NCBIfam" id="NF033788">
    <property type="entry name" value="HTH_metalloreg"/>
    <property type="match status" value="1"/>
</dbReference>